<dbReference type="AlphaFoldDB" id="A0A0L0DNP6"/>
<name>A0A0L0DNP6_THETB</name>
<organism evidence="1 2">
    <name type="scientific">Thecamonas trahens ATCC 50062</name>
    <dbReference type="NCBI Taxonomy" id="461836"/>
    <lineage>
        <taxon>Eukaryota</taxon>
        <taxon>Apusozoa</taxon>
        <taxon>Apusomonadida</taxon>
        <taxon>Apusomonadidae</taxon>
        <taxon>Thecamonas</taxon>
    </lineage>
</organism>
<evidence type="ECO:0000313" key="2">
    <source>
        <dbReference type="Proteomes" id="UP000054408"/>
    </source>
</evidence>
<sequence length="229" mass="25315">MAATPDPDTVAAASIVVYGRGDSVSDDTVKINVTSRSKEKWTHELSPFFLGPVTVDLGGGRVYQAARFENAWQYTKVYAVHADDDNEPTDAYFVWAEAGFANPKAVRFPMGRGAKPLYALWKGRRLGYVEARLEIYAPLYADAVRATVGWGKLKAVYEKAVKSGKKLALFDFDGHNSIAALGSFERILYNTKRKLGHAFVLAMLLTGSEPWEAPFDAHKVHATSIGRRR</sequence>
<dbReference type="Proteomes" id="UP000054408">
    <property type="component" value="Unassembled WGS sequence"/>
</dbReference>
<dbReference type="EMBL" id="GL349484">
    <property type="protein sequence ID" value="KNC53934.1"/>
    <property type="molecule type" value="Genomic_DNA"/>
</dbReference>
<proteinExistence type="predicted"/>
<keyword evidence="2" id="KW-1185">Reference proteome</keyword>
<dbReference type="RefSeq" id="XP_013754137.1">
    <property type="nucleotide sequence ID" value="XM_013898683.1"/>
</dbReference>
<reference evidence="1 2" key="1">
    <citation type="submission" date="2010-05" db="EMBL/GenBank/DDBJ databases">
        <title>The Genome Sequence of Thecamonas trahens ATCC 50062.</title>
        <authorList>
            <consortium name="The Broad Institute Genome Sequencing Platform"/>
            <person name="Russ C."/>
            <person name="Cuomo C."/>
            <person name="Shea T."/>
            <person name="Young S.K."/>
            <person name="Zeng Q."/>
            <person name="Koehrsen M."/>
            <person name="Haas B."/>
            <person name="Borodovsky M."/>
            <person name="Guigo R."/>
            <person name="Alvarado L."/>
            <person name="Berlin A."/>
            <person name="Bochicchio J."/>
            <person name="Borenstein D."/>
            <person name="Chapman S."/>
            <person name="Chen Z."/>
            <person name="Freedman E."/>
            <person name="Gellesch M."/>
            <person name="Goldberg J."/>
            <person name="Griggs A."/>
            <person name="Gujja S."/>
            <person name="Heilman E."/>
            <person name="Heiman D."/>
            <person name="Hepburn T."/>
            <person name="Howarth C."/>
            <person name="Jen D."/>
            <person name="Larson L."/>
            <person name="Mehta T."/>
            <person name="Park D."/>
            <person name="Pearson M."/>
            <person name="Roberts A."/>
            <person name="Saif S."/>
            <person name="Shenoy N."/>
            <person name="Sisk P."/>
            <person name="Stolte C."/>
            <person name="Sykes S."/>
            <person name="Thomson T."/>
            <person name="Walk T."/>
            <person name="White J."/>
            <person name="Yandava C."/>
            <person name="Burger G."/>
            <person name="Gray M.W."/>
            <person name="Holland P.W.H."/>
            <person name="King N."/>
            <person name="Lang F.B.F."/>
            <person name="Roger A.J."/>
            <person name="Ruiz-Trillo I."/>
            <person name="Lander E."/>
            <person name="Nusbaum C."/>
        </authorList>
    </citation>
    <scope>NUCLEOTIDE SEQUENCE [LARGE SCALE GENOMIC DNA]</scope>
    <source>
        <strain evidence="1 2">ATCC 50062</strain>
    </source>
</reference>
<dbReference type="eggNOG" id="ENOG502S7SW">
    <property type="taxonomic scope" value="Eukaryota"/>
</dbReference>
<protein>
    <submittedName>
        <fullName evidence="1">Uncharacterized protein</fullName>
    </submittedName>
</protein>
<evidence type="ECO:0000313" key="1">
    <source>
        <dbReference type="EMBL" id="KNC53934.1"/>
    </source>
</evidence>
<dbReference type="GeneID" id="25568008"/>
<dbReference type="OMA" id="AVRFPMG"/>
<gene>
    <name evidence="1" type="ORF">AMSG_09577</name>
</gene>
<dbReference type="OrthoDB" id="10255488at2759"/>
<accession>A0A0L0DNP6</accession>